<dbReference type="GO" id="GO:0000307">
    <property type="term" value="C:cyclin-dependent protein kinase holoenzyme complex"/>
    <property type="evidence" value="ECO:0007669"/>
    <property type="project" value="TreeGrafter"/>
</dbReference>
<feature type="region of interest" description="Disordered" evidence="1">
    <location>
        <begin position="621"/>
        <end position="694"/>
    </location>
</feature>
<dbReference type="AlphaFoldDB" id="M9LK24"/>
<dbReference type="Gene3D" id="1.10.472.10">
    <property type="entry name" value="Cyclin-like"/>
    <property type="match status" value="1"/>
</dbReference>
<feature type="compositionally biased region" description="Polar residues" evidence="1">
    <location>
        <begin position="510"/>
        <end position="522"/>
    </location>
</feature>
<feature type="compositionally biased region" description="Low complexity" evidence="1">
    <location>
        <begin position="106"/>
        <end position="130"/>
    </location>
</feature>
<dbReference type="Pfam" id="PF08613">
    <property type="entry name" value="Cyclin"/>
    <property type="match status" value="1"/>
</dbReference>
<feature type="region of interest" description="Disordered" evidence="1">
    <location>
        <begin position="446"/>
        <end position="527"/>
    </location>
</feature>
<proteinExistence type="predicted"/>
<evidence type="ECO:0000313" key="2">
    <source>
        <dbReference type="EMBL" id="GAC71736.1"/>
    </source>
</evidence>
<dbReference type="InterPro" id="IPR013922">
    <property type="entry name" value="Cyclin_PHO80-like"/>
</dbReference>
<gene>
    <name evidence="2" type="ORF">PANT_5d00042</name>
</gene>
<evidence type="ECO:0000313" key="3">
    <source>
        <dbReference type="Proteomes" id="UP000011976"/>
    </source>
</evidence>
<feature type="compositionally biased region" description="Low complexity" evidence="1">
    <location>
        <begin position="300"/>
        <end position="314"/>
    </location>
</feature>
<dbReference type="OrthoDB" id="1060854at2759"/>
<sequence>MQAVEQSTGAQALQRSARSGHFEISTLPSISCRLNVGPCSSGGHEDTLGRGLVELSHRSNLDGRRVSDASLHGSVPLPTPAHPAGCLVLDFSDPRTMLSASPDHTSAASPPGAPSSQSSSVGSCYTSSSSQASVRARHTLSDPSSSSTSPASAFDRSSDYHTAPAPAKRPSNGAASAAHTNHSFSALAAQQTGLAPSAASATMNPHSTAYEAMDPRAYLRAGPSSRAHPDAATPSPNEPRYPQSGSPDNSRAPAAKTRRTSPGGSRASGNLAPSHYDGTESPHPEYSAIAHAPRSSQPDTSANSSAFTSSNASTLHPSSSFAPMDWSSEASANASSHRAAGPGDPRSVTSHMPTSNATMASTSSSAASPRTYSDGQSHPAYQHAPLSSGAQAPASISSRASASSSADRAETKSHAQPMPKMDLATFPPQELLKILATLLQEIASANDDFQPDGSKDESRSRRGARTRDRSTPATPAEASDSADTAAARDYAAPPGSHLSFSDSRRPSPFATRSSDGEASSLDSKPEHAAAHPGIRGFAIDSYNVHRLVIAGVTVASKFFSDVFYTNSRYAKVGGLPPHELNQLELQFLLLNDFRLTIPLEEMQRYADQLLMYGSGRAELARSTKQANPAGSLGASRPSAAAGEPVAGRPSTSAAVNVEHDSAGATLQTAAQARPTDEAGVDTQGDVHMSDVKTS</sequence>
<protein>
    <submittedName>
        <fullName evidence="2">Meltrins</fullName>
    </submittedName>
</protein>
<dbReference type="Proteomes" id="UP000011976">
    <property type="component" value="Unassembled WGS sequence"/>
</dbReference>
<dbReference type="CDD" id="cd20558">
    <property type="entry name" value="CYCLIN_ScPCL7-like"/>
    <property type="match status" value="1"/>
</dbReference>
<dbReference type="EMBL" id="DF196771">
    <property type="protein sequence ID" value="GAC71736.1"/>
    <property type="molecule type" value="Genomic_DNA"/>
</dbReference>
<feature type="compositionally biased region" description="Low complexity" evidence="1">
    <location>
        <begin position="390"/>
        <end position="406"/>
    </location>
</feature>
<feature type="compositionally biased region" description="Polar residues" evidence="1">
    <location>
        <begin position="178"/>
        <end position="207"/>
    </location>
</feature>
<feature type="compositionally biased region" description="Low complexity" evidence="1">
    <location>
        <begin position="141"/>
        <end position="155"/>
    </location>
</feature>
<feature type="region of interest" description="Disordered" evidence="1">
    <location>
        <begin position="97"/>
        <end position="424"/>
    </location>
</feature>
<dbReference type="GO" id="GO:0016538">
    <property type="term" value="F:cyclin-dependent protein serine/threonine kinase regulator activity"/>
    <property type="evidence" value="ECO:0007669"/>
    <property type="project" value="TreeGrafter"/>
</dbReference>
<accession>M9LK24</accession>
<dbReference type="STRING" id="1151754.M9LK24"/>
<reference evidence="3" key="1">
    <citation type="journal article" date="2013" name="Genome Announc.">
        <title>Genome sequence of the basidiomycetous yeast Pseudozyma antarctica T-34, a producer of the glycolipid biosurfactants mannosylerythritol lipids.</title>
        <authorList>
            <person name="Morita T."/>
            <person name="Koike H."/>
            <person name="Koyama Y."/>
            <person name="Hagiwara H."/>
            <person name="Ito E."/>
            <person name="Fukuoka T."/>
            <person name="Imura T."/>
            <person name="Machida M."/>
            <person name="Kitamoto D."/>
        </authorList>
    </citation>
    <scope>NUCLEOTIDE SEQUENCE [LARGE SCALE GENOMIC DNA]</scope>
    <source>
        <strain evidence="3">T-34</strain>
    </source>
</reference>
<name>M9LK24_PSEA3</name>
<dbReference type="PANTHER" id="PTHR15615">
    <property type="match status" value="1"/>
</dbReference>
<feature type="compositionally biased region" description="Basic and acidic residues" evidence="1">
    <location>
        <begin position="453"/>
        <end position="470"/>
    </location>
</feature>
<dbReference type="PANTHER" id="PTHR15615:SF94">
    <property type="entry name" value="PHO85 CYCLIN-6-RELATED"/>
    <property type="match status" value="1"/>
</dbReference>
<feature type="compositionally biased region" description="Low complexity" evidence="1">
    <location>
        <begin position="471"/>
        <end position="493"/>
    </location>
</feature>
<organism evidence="2 3">
    <name type="scientific">Pseudozyma antarctica (strain T-34)</name>
    <name type="common">Yeast</name>
    <name type="synonym">Candida antarctica</name>
    <dbReference type="NCBI Taxonomy" id="1151754"/>
    <lineage>
        <taxon>Eukaryota</taxon>
        <taxon>Fungi</taxon>
        <taxon>Dikarya</taxon>
        <taxon>Basidiomycota</taxon>
        <taxon>Ustilaginomycotina</taxon>
        <taxon>Ustilaginomycetes</taxon>
        <taxon>Ustilaginales</taxon>
        <taxon>Ustilaginaceae</taxon>
        <taxon>Moesziomyces</taxon>
    </lineage>
</organism>
<dbReference type="GO" id="GO:0019901">
    <property type="term" value="F:protein kinase binding"/>
    <property type="evidence" value="ECO:0007669"/>
    <property type="project" value="InterPro"/>
</dbReference>
<feature type="compositionally biased region" description="Low complexity" evidence="1">
    <location>
        <begin position="354"/>
        <end position="373"/>
    </location>
</feature>
<dbReference type="GO" id="GO:0005634">
    <property type="term" value="C:nucleus"/>
    <property type="evidence" value="ECO:0007669"/>
    <property type="project" value="TreeGrafter"/>
</dbReference>
<evidence type="ECO:0000256" key="1">
    <source>
        <dbReference type="SAM" id="MobiDB-lite"/>
    </source>
</evidence>